<dbReference type="EMBL" id="QENQ01000001">
    <property type="protein sequence ID" value="PVX30541.1"/>
    <property type="molecule type" value="Genomic_DNA"/>
</dbReference>
<protein>
    <submittedName>
        <fullName evidence="9">Rod shape-determining protein MreD</fullName>
    </submittedName>
</protein>
<feature type="transmembrane region" description="Helical" evidence="8">
    <location>
        <begin position="20"/>
        <end position="43"/>
    </location>
</feature>
<keyword evidence="4 8" id="KW-0812">Transmembrane</keyword>
<reference evidence="9 10" key="1">
    <citation type="submission" date="2018-05" db="EMBL/GenBank/DDBJ databases">
        <title>Description of Sphingomonas pokkalii sp nov, isolated from the rhizosphere of saline tolerant pokkali rice and its draft genome analysis.</title>
        <authorList>
            <person name="Menon R."/>
            <person name="Kumari S."/>
            <person name="Rameshkumar N."/>
        </authorList>
    </citation>
    <scope>NUCLEOTIDE SEQUENCE [LARGE SCALE GENOMIC DNA]</scope>
    <source>
        <strain evidence="9 10">L3B27</strain>
    </source>
</reference>
<keyword evidence="6 8" id="KW-1133">Transmembrane helix</keyword>
<evidence type="ECO:0000256" key="4">
    <source>
        <dbReference type="ARBA" id="ARBA00022692"/>
    </source>
</evidence>
<keyword evidence="10" id="KW-1185">Reference proteome</keyword>
<name>A0A2U0SGU5_9SPHN</name>
<organism evidence="9 10">
    <name type="scientific">Sphingomonas pokkalii</name>
    <dbReference type="NCBI Taxonomy" id="2175090"/>
    <lineage>
        <taxon>Bacteria</taxon>
        <taxon>Pseudomonadati</taxon>
        <taxon>Pseudomonadota</taxon>
        <taxon>Alphaproteobacteria</taxon>
        <taxon>Sphingomonadales</taxon>
        <taxon>Sphingomonadaceae</taxon>
        <taxon>Sphingomonas</taxon>
    </lineage>
</organism>
<evidence type="ECO:0000256" key="8">
    <source>
        <dbReference type="SAM" id="Phobius"/>
    </source>
</evidence>
<keyword evidence="5" id="KW-0133">Cell shape</keyword>
<proteinExistence type="inferred from homology"/>
<gene>
    <name evidence="9" type="ORF">DD559_15320</name>
</gene>
<evidence type="ECO:0000256" key="6">
    <source>
        <dbReference type="ARBA" id="ARBA00022989"/>
    </source>
</evidence>
<evidence type="ECO:0000256" key="1">
    <source>
        <dbReference type="ARBA" id="ARBA00004651"/>
    </source>
</evidence>
<dbReference type="AlphaFoldDB" id="A0A2U0SGU5"/>
<dbReference type="GO" id="GO:0008360">
    <property type="term" value="P:regulation of cell shape"/>
    <property type="evidence" value="ECO:0007669"/>
    <property type="project" value="UniProtKB-KW"/>
</dbReference>
<evidence type="ECO:0000256" key="2">
    <source>
        <dbReference type="ARBA" id="ARBA00007776"/>
    </source>
</evidence>
<keyword evidence="7 8" id="KW-0472">Membrane</keyword>
<comment type="subcellular location">
    <subcellularLocation>
        <location evidence="1">Cell membrane</location>
        <topology evidence="1">Multi-pass membrane protein</topology>
    </subcellularLocation>
</comment>
<evidence type="ECO:0000256" key="5">
    <source>
        <dbReference type="ARBA" id="ARBA00022960"/>
    </source>
</evidence>
<keyword evidence="3" id="KW-1003">Cell membrane</keyword>
<dbReference type="Pfam" id="PF04093">
    <property type="entry name" value="MreD"/>
    <property type="match status" value="1"/>
</dbReference>
<comment type="caution">
    <text evidence="9">The sequence shown here is derived from an EMBL/GenBank/DDBJ whole genome shotgun (WGS) entry which is preliminary data.</text>
</comment>
<dbReference type="Proteomes" id="UP000245890">
    <property type="component" value="Unassembled WGS sequence"/>
</dbReference>
<sequence>MALDLTPLGVPPPRPRARWLAPLSIALASLLTLLPVVATVPFLPPFGLLMLLGWRLTRADALRVWMAAPLGLFDDLVSGQPFGSAMFLWMTCMLLIDVLETRIVWRSFWQDWLFAAGAIGFVLIAGRFFAAPISAKVDAALLLQAGASAMLFPIASRFCAWLDRDVQKA</sequence>
<feature type="transmembrane region" description="Helical" evidence="8">
    <location>
        <begin position="139"/>
        <end position="160"/>
    </location>
</feature>
<evidence type="ECO:0000256" key="7">
    <source>
        <dbReference type="ARBA" id="ARBA00023136"/>
    </source>
</evidence>
<comment type="similarity">
    <text evidence="2">Belongs to the MreD family.</text>
</comment>
<evidence type="ECO:0000313" key="9">
    <source>
        <dbReference type="EMBL" id="PVX30541.1"/>
    </source>
</evidence>
<dbReference type="InterPro" id="IPR007227">
    <property type="entry name" value="Cell_shape_determining_MreD"/>
</dbReference>
<dbReference type="RefSeq" id="WP_116469952.1">
    <property type="nucleotide sequence ID" value="NZ_QENQ01000001.1"/>
</dbReference>
<evidence type="ECO:0000313" key="10">
    <source>
        <dbReference type="Proteomes" id="UP000245890"/>
    </source>
</evidence>
<evidence type="ECO:0000256" key="3">
    <source>
        <dbReference type="ARBA" id="ARBA00022475"/>
    </source>
</evidence>
<feature type="transmembrane region" description="Helical" evidence="8">
    <location>
        <begin position="82"/>
        <end position="100"/>
    </location>
</feature>
<feature type="transmembrane region" description="Helical" evidence="8">
    <location>
        <begin position="112"/>
        <end position="133"/>
    </location>
</feature>
<dbReference type="OrthoDB" id="7426601at2"/>
<dbReference type="GO" id="GO:0005886">
    <property type="term" value="C:plasma membrane"/>
    <property type="evidence" value="ECO:0007669"/>
    <property type="project" value="UniProtKB-SubCell"/>
</dbReference>
<accession>A0A2U0SGU5</accession>